<reference evidence="1 2" key="1">
    <citation type="submission" date="2020-08" db="EMBL/GenBank/DDBJ databases">
        <title>Sequencing the genomes of 1000 actinobacteria strains.</title>
        <authorList>
            <person name="Klenk H.-P."/>
        </authorList>
    </citation>
    <scope>NUCLEOTIDE SEQUENCE [LARGE SCALE GENOMIC DNA]</scope>
    <source>
        <strain evidence="1 2">DSM 46659</strain>
    </source>
</reference>
<name>A0A7W9YHG0_9ACTN</name>
<keyword evidence="2" id="KW-1185">Reference proteome</keyword>
<dbReference type="AlphaFoldDB" id="A0A7W9YHG0"/>
<organism evidence="1 2">
    <name type="scientific">Nocardiopsis mwathae</name>
    <dbReference type="NCBI Taxonomy" id="1472723"/>
    <lineage>
        <taxon>Bacteria</taxon>
        <taxon>Bacillati</taxon>
        <taxon>Actinomycetota</taxon>
        <taxon>Actinomycetes</taxon>
        <taxon>Streptosporangiales</taxon>
        <taxon>Nocardiopsidaceae</taxon>
        <taxon>Nocardiopsis</taxon>
    </lineage>
</organism>
<protein>
    <submittedName>
        <fullName evidence="1">DnaJ-class molecular chaperone</fullName>
    </submittedName>
</protein>
<dbReference type="Proteomes" id="UP000546642">
    <property type="component" value="Unassembled WGS sequence"/>
</dbReference>
<proteinExistence type="predicted"/>
<dbReference type="InterPro" id="IPR036410">
    <property type="entry name" value="HSP_DnaJ_Cys-rich_dom_sf"/>
</dbReference>
<dbReference type="SUPFAM" id="SSF57938">
    <property type="entry name" value="DnaJ/Hsp40 cysteine-rich domain"/>
    <property type="match status" value="1"/>
</dbReference>
<comment type="caution">
    <text evidence="1">The sequence shown here is derived from an EMBL/GenBank/DDBJ whole genome shotgun (WGS) entry which is preliminary data.</text>
</comment>
<dbReference type="EMBL" id="JACHDS010000001">
    <property type="protein sequence ID" value="MBB6172197.1"/>
    <property type="molecule type" value="Genomic_DNA"/>
</dbReference>
<gene>
    <name evidence="1" type="ORF">HNR23_002257</name>
</gene>
<sequence length="54" mass="5597">MPSTRTTTRPAHHPRAADCSNCGGSGVVWVEQDGAGKWKKEAVTCPVCNGSGVV</sequence>
<evidence type="ECO:0000313" key="1">
    <source>
        <dbReference type="EMBL" id="MBB6172197.1"/>
    </source>
</evidence>
<accession>A0A7W9YHG0</accession>
<dbReference type="Gene3D" id="6.20.20.10">
    <property type="match status" value="1"/>
</dbReference>
<evidence type="ECO:0000313" key="2">
    <source>
        <dbReference type="Proteomes" id="UP000546642"/>
    </source>
</evidence>